<keyword evidence="9" id="KW-0808">Transferase</keyword>
<dbReference type="EMBL" id="VOFY01000005">
    <property type="protein sequence ID" value="KAA8592325.1"/>
    <property type="molecule type" value="Genomic_DNA"/>
</dbReference>
<dbReference type="Gene3D" id="1.25.40.20">
    <property type="entry name" value="Ankyrin repeat-containing domain"/>
    <property type="match status" value="2"/>
</dbReference>
<dbReference type="HAMAP" id="MF_01113">
    <property type="entry name" value="DNApol_IV"/>
    <property type="match status" value="1"/>
</dbReference>
<keyword evidence="16" id="KW-0862">Zinc</keyword>
<evidence type="ECO:0000256" key="18">
    <source>
        <dbReference type="ARBA" id="ARBA00022932"/>
    </source>
</evidence>
<dbReference type="FunFam" id="3.30.70.270:FF:000151">
    <property type="entry name" value="Polymerase (DNA directed) kappa"/>
    <property type="match status" value="1"/>
</dbReference>
<evidence type="ECO:0000256" key="1">
    <source>
        <dbReference type="ARBA" id="ARBA00001936"/>
    </source>
</evidence>
<dbReference type="CDD" id="cd03586">
    <property type="entry name" value="PolY_Pol_IV_kappa"/>
    <property type="match status" value="1"/>
</dbReference>
<evidence type="ECO:0000256" key="22">
    <source>
        <dbReference type="ARBA" id="ARBA00023270"/>
    </source>
</evidence>
<evidence type="ECO:0000259" key="31">
    <source>
        <dbReference type="PROSITE" id="PS50173"/>
    </source>
</evidence>
<dbReference type="FunFam" id="1.10.150.810:FF:000001">
    <property type="entry name" value="DNA polymerase kappa"/>
    <property type="match status" value="1"/>
</dbReference>
<dbReference type="Proteomes" id="UP000327493">
    <property type="component" value="Chromosome 5"/>
</dbReference>
<evidence type="ECO:0000256" key="26">
    <source>
        <dbReference type="PROSITE-ProRule" id="PRU00023"/>
    </source>
</evidence>
<proteinExistence type="inferred from homology"/>
<dbReference type="Pfam" id="PF12796">
    <property type="entry name" value="Ank_2"/>
    <property type="match status" value="2"/>
</dbReference>
<evidence type="ECO:0000313" key="34">
    <source>
        <dbReference type="Proteomes" id="UP000327493"/>
    </source>
</evidence>
<comment type="cofactor">
    <cofactor evidence="2">
        <name>Mg(2+)</name>
        <dbReference type="ChEBI" id="CHEBI:18420"/>
    </cofactor>
</comment>
<comment type="caution">
    <text evidence="33">The sequence shown here is derived from an EMBL/GenBank/DDBJ whole genome shotgun (WGS) entry which is preliminary data.</text>
</comment>
<dbReference type="GO" id="GO:0006260">
    <property type="term" value="P:DNA replication"/>
    <property type="evidence" value="ECO:0007669"/>
    <property type="project" value="UniProtKB-KW"/>
</dbReference>
<keyword evidence="14 27" id="KW-0227">DNA damage</keyword>
<keyword evidence="21" id="KW-0539">Nucleus</keyword>
<keyword evidence="12" id="KW-0479">Metal-binding</keyword>
<dbReference type="Gene3D" id="3.30.160.60">
    <property type="entry name" value="Classic Zinc Finger"/>
    <property type="match status" value="1"/>
</dbReference>
<comment type="subcellular location">
    <subcellularLocation>
        <location evidence="3">Nucleus</location>
    </subcellularLocation>
</comment>
<evidence type="ECO:0000256" key="16">
    <source>
        <dbReference type="ARBA" id="ARBA00022833"/>
    </source>
</evidence>
<protein>
    <recommendedName>
        <fullName evidence="6">DNA polymerase kappa</fullName>
        <ecNumber evidence="5">2.7.7.7</ecNumber>
    </recommendedName>
    <alternativeName>
        <fullName evidence="25">DINB protein</fullName>
    </alternativeName>
</protein>
<comment type="cofactor">
    <cofactor evidence="1">
        <name>Mn(2+)</name>
        <dbReference type="ChEBI" id="CHEBI:29035"/>
    </cofactor>
</comment>
<dbReference type="InterPro" id="IPR000488">
    <property type="entry name" value="Death_dom"/>
</dbReference>
<keyword evidence="22" id="KW-0704">Schiff base</keyword>
<evidence type="ECO:0000256" key="9">
    <source>
        <dbReference type="ARBA" id="ARBA00022679"/>
    </source>
</evidence>
<dbReference type="Gene3D" id="3.30.1490.100">
    <property type="entry name" value="DNA polymerase, Y-family, little finger domain"/>
    <property type="match status" value="1"/>
</dbReference>
<dbReference type="GO" id="GO:0007165">
    <property type="term" value="P:signal transduction"/>
    <property type="evidence" value="ECO:0007669"/>
    <property type="project" value="InterPro"/>
</dbReference>
<dbReference type="FunFam" id="1.10.150.810:FF:000002">
    <property type="entry name" value="Polymerase (DNA directed) kappa"/>
    <property type="match status" value="1"/>
</dbReference>
<comment type="function">
    <text evidence="24">DNA polymerase specifically involved in DNA repair. Plays an important role in translesion synthesis, where the normal high-fidelity DNA polymerases cannot proceed and DNA synthesis stalls. Depending on the context, it inserts the correct base, but causes frequent base transitions, transversions and frameshifts. Lacks 3'-5' proofreading exonuclease activity. Forms a Schiff base with 5'-deoxyribose phosphate at abasic sites, but does not have lyase activity.</text>
</comment>
<feature type="domain" description="Death" evidence="30">
    <location>
        <begin position="1321"/>
        <end position="1395"/>
    </location>
</feature>
<name>A0A5J5DG63_9PERO</name>
<evidence type="ECO:0000256" key="13">
    <source>
        <dbReference type="ARBA" id="ARBA00022737"/>
    </source>
</evidence>
<dbReference type="InterPro" id="IPR017961">
    <property type="entry name" value="DNA_pol_Y-fam_little_finger"/>
</dbReference>
<dbReference type="Pfam" id="PF11799">
    <property type="entry name" value="IMS_C"/>
    <property type="match status" value="1"/>
</dbReference>
<feature type="region of interest" description="Disordered" evidence="29">
    <location>
        <begin position="720"/>
        <end position="741"/>
    </location>
</feature>
<dbReference type="SMART" id="SM00734">
    <property type="entry name" value="ZnF_Rad18"/>
    <property type="match status" value="2"/>
</dbReference>
<feature type="region of interest" description="Disordered" evidence="29">
    <location>
        <begin position="817"/>
        <end position="857"/>
    </location>
</feature>
<feature type="repeat" description="ANK" evidence="26">
    <location>
        <begin position="1213"/>
        <end position="1245"/>
    </location>
</feature>
<feature type="domain" description="UmuC" evidence="31">
    <location>
        <begin position="101"/>
        <end position="337"/>
    </location>
</feature>
<dbReference type="Pfam" id="PF00023">
    <property type="entry name" value="Ank"/>
    <property type="match status" value="1"/>
</dbReference>
<evidence type="ECO:0000256" key="4">
    <source>
        <dbReference type="ARBA" id="ARBA00010945"/>
    </source>
</evidence>
<comment type="catalytic activity">
    <reaction evidence="23">
        <text>DNA(n) + a 2'-deoxyribonucleoside 5'-triphosphate = DNA(n+1) + diphosphate</text>
        <dbReference type="Rhea" id="RHEA:22508"/>
        <dbReference type="Rhea" id="RHEA-COMP:17339"/>
        <dbReference type="Rhea" id="RHEA-COMP:17340"/>
        <dbReference type="ChEBI" id="CHEBI:33019"/>
        <dbReference type="ChEBI" id="CHEBI:61560"/>
        <dbReference type="ChEBI" id="CHEBI:173112"/>
        <dbReference type="EC" id="2.7.7.7"/>
    </reaction>
</comment>
<evidence type="ECO:0000313" key="33">
    <source>
        <dbReference type="EMBL" id="KAA8592325.1"/>
    </source>
</evidence>
<dbReference type="PROSITE" id="PS51908">
    <property type="entry name" value="ZF_UBZ4"/>
    <property type="match status" value="1"/>
</dbReference>
<keyword evidence="15 27" id="KW-0863">Zinc-finger</keyword>
<evidence type="ECO:0000256" key="29">
    <source>
        <dbReference type="SAM" id="MobiDB-lite"/>
    </source>
</evidence>
<keyword evidence="19" id="KW-0238">DNA-binding</keyword>
<dbReference type="FunFam" id="3.40.1170.60:FF:000002">
    <property type="entry name" value="Polymerase (DNA directed) kappa"/>
    <property type="match status" value="1"/>
</dbReference>
<keyword evidence="34" id="KW-1185">Reference proteome</keyword>
<keyword evidence="11" id="KW-0235">DNA replication</keyword>
<dbReference type="InterPro" id="IPR036770">
    <property type="entry name" value="Ankyrin_rpt-contain_sf"/>
</dbReference>
<keyword evidence="17" id="KW-0460">Magnesium</keyword>
<evidence type="ECO:0000259" key="30">
    <source>
        <dbReference type="PROSITE" id="PS50017"/>
    </source>
</evidence>
<dbReference type="PROSITE" id="PS50173">
    <property type="entry name" value="UMUC"/>
    <property type="match status" value="1"/>
</dbReference>
<evidence type="ECO:0000256" key="27">
    <source>
        <dbReference type="PROSITE-ProRule" id="PRU01256"/>
    </source>
</evidence>
<feature type="non-terminal residue" evidence="33">
    <location>
        <position position="1435"/>
    </location>
</feature>
<dbReference type="FunFam" id="1.10.150.20:FF:000039">
    <property type="entry name" value="Polymerase (DNA directed) kappa"/>
    <property type="match status" value="1"/>
</dbReference>
<evidence type="ECO:0000256" key="20">
    <source>
        <dbReference type="ARBA" id="ARBA00023204"/>
    </source>
</evidence>
<evidence type="ECO:0000256" key="14">
    <source>
        <dbReference type="ARBA" id="ARBA00022763"/>
    </source>
</evidence>
<evidence type="ECO:0000256" key="2">
    <source>
        <dbReference type="ARBA" id="ARBA00001946"/>
    </source>
</evidence>
<evidence type="ECO:0000256" key="5">
    <source>
        <dbReference type="ARBA" id="ARBA00012417"/>
    </source>
</evidence>
<evidence type="ECO:0000259" key="32">
    <source>
        <dbReference type="PROSITE" id="PS51908"/>
    </source>
</evidence>
<gene>
    <name evidence="33" type="ORF">FQN60_017780</name>
</gene>
<dbReference type="EC" id="2.7.7.7" evidence="5"/>
<dbReference type="GO" id="GO:0042276">
    <property type="term" value="P:error-prone translesion synthesis"/>
    <property type="evidence" value="ECO:0007669"/>
    <property type="project" value="TreeGrafter"/>
</dbReference>
<keyword evidence="10" id="KW-0548">Nucleotidyltransferase</keyword>
<feature type="repeat" description="ANK" evidence="26">
    <location>
        <begin position="979"/>
        <end position="1011"/>
    </location>
</feature>
<evidence type="ECO:0000256" key="7">
    <source>
        <dbReference type="ARBA" id="ARBA00022457"/>
    </source>
</evidence>
<feature type="repeat" description="ANK" evidence="26">
    <location>
        <begin position="1012"/>
        <end position="1044"/>
    </location>
</feature>
<evidence type="ECO:0000256" key="17">
    <source>
        <dbReference type="ARBA" id="ARBA00022842"/>
    </source>
</evidence>
<evidence type="ECO:0000256" key="3">
    <source>
        <dbReference type="ARBA" id="ARBA00004123"/>
    </source>
</evidence>
<keyword evidence="8" id="KW-0237">DNA synthesis</keyword>
<dbReference type="GO" id="GO:0003887">
    <property type="term" value="F:DNA-directed DNA polymerase activity"/>
    <property type="evidence" value="ECO:0007669"/>
    <property type="project" value="UniProtKB-KW"/>
</dbReference>
<dbReference type="InterPro" id="IPR043502">
    <property type="entry name" value="DNA/RNA_pol_sf"/>
</dbReference>
<dbReference type="Pfam" id="PF00817">
    <property type="entry name" value="IMS"/>
    <property type="match status" value="1"/>
</dbReference>
<evidence type="ECO:0000256" key="11">
    <source>
        <dbReference type="ARBA" id="ARBA00022705"/>
    </source>
</evidence>
<feature type="repeat" description="ANK" evidence="26">
    <location>
        <begin position="1180"/>
        <end position="1212"/>
    </location>
</feature>
<dbReference type="SUPFAM" id="SSF56672">
    <property type="entry name" value="DNA/RNA polymerases"/>
    <property type="match status" value="1"/>
</dbReference>
<evidence type="ECO:0000256" key="19">
    <source>
        <dbReference type="ARBA" id="ARBA00023125"/>
    </source>
</evidence>
<keyword evidence="28" id="KW-0175">Coiled coil</keyword>
<evidence type="ECO:0000256" key="10">
    <source>
        <dbReference type="ARBA" id="ARBA00022695"/>
    </source>
</evidence>
<dbReference type="InterPro" id="IPR001126">
    <property type="entry name" value="UmuC"/>
</dbReference>
<evidence type="ECO:0000256" key="15">
    <source>
        <dbReference type="ARBA" id="ARBA00022771"/>
    </source>
</evidence>
<dbReference type="InterPro" id="IPR011029">
    <property type="entry name" value="DEATH-like_dom_sf"/>
</dbReference>
<dbReference type="PROSITE" id="PS50088">
    <property type="entry name" value="ANK_REPEAT"/>
    <property type="match status" value="5"/>
</dbReference>
<feature type="compositionally biased region" description="Polar residues" evidence="29">
    <location>
        <begin position="623"/>
        <end position="639"/>
    </location>
</feature>
<dbReference type="InterPro" id="IPR006642">
    <property type="entry name" value="Rad18_UBZ4"/>
</dbReference>
<dbReference type="InterPro" id="IPR050116">
    <property type="entry name" value="DNA_polymerase-Y"/>
</dbReference>
<organism evidence="33 34">
    <name type="scientific">Etheostoma spectabile</name>
    <name type="common">orangethroat darter</name>
    <dbReference type="NCBI Taxonomy" id="54343"/>
    <lineage>
        <taxon>Eukaryota</taxon>
        <taxon>Metazoa</taxon>
        <taxon>Chordata</taxon>
        <taxon>Craniata</taxon>
        <taxon>Vertebrata</taxon>
        <taxon>Euteleostomi</taxon>
        <taxon>Actinopterygii</taxon>
        <taxon>Neopterygii</taxon>
        <taxon>Teleostei</taxon>
        <taxon>Neoteleostei</taxon>
        <taxon>Acanthomorphata</taxon>
        <taxon>Eupercaria</taxon>
        <taxon>Perciformes</taxon>
        <taxon>Percoidei</taxon>
        <taxon>Percidae</taxon>
        <taxon>Etheostomatinae</taxon>
        <taxon>Etheostoma</taxon>
    </lineage>
</organism>
<dbReference type="InterPro" id="IPR036775">
    <property type="entry name" value="DNA_pol_Y-fam_lit_finger_sf"/>
</dbReference>
<dbReference type="GO" id="GO:0008270">
    <property type="term" value="F:zinc ion binding"/>
    <property type="evidence" value="ECO:0007669"/>
    <property type="project" value="UniProtKB-KW"/>
</dbReference>
<dbReference type="Gene3D" id="3.40.1170.60">
    <property type="match status" value="1"/>
</dbReference>
<dbReference type="FunFam" id="3.30.1490.100:FF:000005">
    <property type="entry name" value="DNA polymerase kappa"/>
    <property type="match status" value="1"/>
</dbReference>
<evidence type="ECO:0000256" key="23">
    <source>
        <dbReference type="ARBA" id="ARBA00049244"/>
    </source>
</evidence>
<keyword evidence="18" id="KW-0239">DNA-directed DNA polymerase</keyword>
<dbReference type="GO" id="GO:0006281">
    <property type="term" value="P:DNA repair"/>
    <property type="evidence" value="ECO:0007669"/>
    <property type="project" value="UniProtKB-KW"/>
</dbReference>
<dbReference type="SUPFAM" id="SSF100879">
    <property type="entry name" value="Lesion bypass DNA polymerase (Y-family), little finger domain"/>
    <property type="match status" value="1"/>
</dbReference>
<dbReference type="PROSITE" id="PS50017">
    <property type="entry name" value="DEATH_DOMAIN"/>
    <property type="match status" value="1"/>
</dbReference>
<dbReference type="PRINTS" id="PR01415">
    <property type="entry name" value="ANKYRIN"/>
</dbReference>
<dbReference type="GO" id="GO:0003684">
    <property type="term" value="F:damaged DNA binding"/>
    <property type="evidence" value="ECO:0007669"/>
    <property type="project" value="InterPro"/>
</dbReference>
<evidence type="ECO:0000256" key="8">
    <source>
        <dbReference type="ARBA" id="ARBA00022634"/>
    </source>
</evidence>
<dbReference type="SMART" id="SM00248">
    <property type="entry name" value="ANK"/>
    <property type="match status" value="8"/>
</dbReference>
<dbReference type="InterPro" id="IPR022880">
    <property type="entry name" value="DNApol_IV"/>
</dbReference>
<reference evidence="33 34" key="1">
    <citation type="submission" date="2019-08" db="EMBL/GenBank/DDBJ databases">
        <title>A chromosome-level genome assembly, high-density linkage maps, and genome scans reveal the genomic architecture of hybrid incompatibilities underlying speciation via character displacement in darters (Percidae: Etheostominae).</title>
        <authorList>
            <person name="Moran R.L."/>
            <person name="Catchen J.M."/>
            <person name="Fuller R.C."/>
        </authorList>
    </citation>
    <scope>NUCLEOTIDE SEQUENCE [LARGE SCALE GENOMIC DNA]</scope>
    <source>
        <strain evidence="33">EspeVRDwgs_2016</strain>
        <tissue evidence="33">Muscle</tissue>
    </source>
</reference>
<evidence type="ECO:0000256" key="12">
    <source>
        <dbReference type="ARBA" id="ARBA00022723"/>
    </source>
</evidence>
<dbReference type="GO" id="GO:0005634">
    <property type="term" value="C:nucleus"/>
    <property type="evidence" value="ECO:0007669"/>
    <property type="project" value="UniProtKB-SubCell"/>
</dbReference>
<dbReference type="InterPro" id="IPR002110">
    <property type="entry name" value="Ankyrin_rpt"/>
</dbReference>
<feature type="repeat" description="ANK" evidence="26">
    <location>
        <begin position="1114"/>
        <end position="1136"/>
    </location>
</feature>
<evidence type="ECO:0000256" key="6">
    <source>
        <dbReference type="ARBA" id="ARBA00016178"/>
    </source>
</evidence>
<dbReference type="InterPro" id="IPR043128">
    <property type="entry name" value="Rev_trsase/Diguanyl_cyclase"/>
</dbReference>
<accession>A0A5J5DG63</accession>
<dbReference type="Gene3D" id="1.10.533.10">
    <property type="entry name" value="Death Domain, Fas"/>
    <property type="match status" value="1"/>
</dbReference>
<evidence type="ECO:0000256" key="21">
    <source>
        <dbReference type="ARBA" id="ARBA00023242"/>
    </source>
</evidence>
<dbReference type="PANTHER" id="PTHR11076">
    <property type="entry name" value="DNA REPAIR POLYMERASE UMUC / TRANSFERASE FAMILY MEMBER"/>
    <property type="match status" value="1"/>
</dbReference>
<sequence>MENGVDYSKGEGFLSRMALNDNKAGMEGLDRDKINKIIMESSKGSRFYENELKREQQVNQRIEKMMLQKAQITEQQLKKAQAEVERMATELERRRDLSRVIVHVDMDAFYAAVETRDCPELKDKPMAVGSMSMLSTSNYHARKYGVRAAMPGFIAKKLCPNLVIVPTNFVKYTAVSAEVREIFAEYDPHFQPMSLDEAYLDFTDHLEQRQSWPESLREKQIKLPQEAVPEEKDLSPVLFDDSPSSSPNLSGSEGVRAAGGEFEVFGTSVEEAVREMRFRIEQKTMLTASAGIAPNTMLAKVCSDKNKPNGQYRLPSTREAVMDFVQNLPVRKVSGIGKVSEKMLNALGISSCSHLGQQMALLSLLFSETAWHHLMQVSLGLGSTFIPRHEERKSMSTERTFKELSKVEEQLSLCRVLCEDLAEDMTKEGLKGKTVTLKLKNVNFEVKTRALTLTYAVATVDEIFAVAKDLLKMEIDNESPKPLRLRLMGVRISAFVSLDDKKPLQRSIIGFLQPGKADSSGSSQGINQNLDKAHLSNHSFQTGPLACLPLAQNCQRQDEVPCGSKPRGLEGGQPGDQPKQSFFQRAHAKRLQLQAANASVKEEGLGENAFMIASTDTCAQTDVESSTKANKSNGTASDLSENDIVSPVEAHASTSGCGAAVSESLTCPVCFRQVETTDLNVFNRHIDQCLSDASVKPNQFSVSDTESDLDLENHQKECEEVESNGVDPQEDQRSVENDSRQTVLLISSDNKTPTSSQPKSHNDKVPILICPVCQLSQDSDDLTIFNHHVDLCLNQEVLHELGGQILSPINPPSVINSKALDRSRLLPTQASKGKTKRRDSPSSPPSKKAKGLGPRNTIDKFFRGNLKSLPMERRALALRTVIKKHRPKTENLDPRKWMRQETVRGFADFIMNKDSNKETDNSFDNKEMCEYAKAIQFSCLPCCAVLDVEKQFMEAAKSNDVETMKTLGRGLNANAKNVDNRTALHYAVAGKNKEAVQLLLQRRVKVDQKDKYGVAPIHLAAWFGSLEILKSLVQAGAEQKVENTEGLNIMHCAAINNHTEIIEYIMNDLQMKELDKDDQSGHRPFALAAEHGCVEMMDMLTVPYNMDTMKPNKRGETPLHLAARNGHLDAVQSLLQSFDTRDEVNMAKCSALHPVAEKGDAALVQLLLDHKAHTDFQNQHLEAPIHLAVKNSHIPVIHSLLKAGCNINVTDKRSQTAIHLAAELARIDVVEMLLKTGLDLTLRDRQGKTALGVAVRADEVIIVDMIIKAERYYAWRKANTEPNESVHSEYALTFKLDHRYESKQLRSMAWHLAYKLLKSGDWKRLAEHWGFTKEQVSAIEEQWTGQHSYQEHGNRMLLIWLHGEELAQKSPAKELYEGLILTGNRKAADKIRTEAESSSNLSHSHTDTRNVFFFNHLKLRGDRAACIRVLGQNRT</sequence>
<feature type="coiled-coil region" evidence="28">
    <location>
        <begin position="45"/>
        <end position="97"/>
    </location>
</feature>
<feature type="region of interest" description="Disordered" evidence="29">
    <location>
        <begin position="558"/>
        <end position="580"/>
    </location>
</feature>
<feature type="domain" description="UBZ4-type" evidence="32">
    <location>
        <begin position="664"/>
        <end position="694"/>
    </location>
</feature>
<dbReference type="PANTHER" id="PTHR11076:SF33">
    <property type="entry name" value="DNA POLYMERASE KAPPA"/>
    <property type="match status" value="1"/>
</dbReference>
<keyword evidence="7" id="KW-0515">Mutator protein</keyword>
<feature type="region of interest" description="Disordered" evidence="29">
    <location>
        <begin position="623"/>
        <end position="642"/>
    </location>
</feature>
<dbReference type="Gene3D" id="3.30.70.270">
    <property type="match status" value="1"/>
</dbReference>
<dbReference type="SUPFAM" id="SSF47986">
    <property type="entry name" value="DEATH domain"/>
    <property type="match status" value="1"/>
</dbReference>
<evidence type="ECO:0000256" key="24">
    <source>
        <dbReference type="ARBA" id="ARBA00054552"/>
    </source>
</evidence>
<evidence type="ECO:0000256" key="25">
    <source>
        <dbReference type="ARBA" id="ARBA00075994"/>
    </source>
</evidence>
<feature type="compositionally biased region" description="Basic and acidic residues" evidence="29">
    <location>
        <begin position="730"/>
        <end position="739"/>
    </location>
</feature>
<evidence type="ECO:0000256" key="28">
    <source>
        <dbReference type="SAM" id="Coils"/>
    </source>
</evidence>
<keyword evidence="13" id="KW-0677">Repeat</keyword>
<comment type="similarity">
    <text evidence="4">Belongs to the DNA polymerase type-Y family.</text>
</comment>
<dbReference type="PROSITE" id="PS50297">
    <property type="entry name" value="ANK_REP_REGION"/>
    <property type="match status" value="5"/>
</dbReference>
<keyword evidence="20 27" id="KW-0234">DNA repair</keyword>
<dbReference type="Gene3D" id="1.10.150.810">
    <property type="match status" value="2"/>
</dbReference>
<feature type="region of interest" description="Disordered" evidence="29">
    <location>
        <begin position="232"/>
        <end position="254"/>
    </location>
</feature>
<feature type="compositionally biased region" description="Low complexity" evidence="29">
    <location>
        <begin position="242"/>
        <end position="252"/>
    </location>
</feature>
<dbReference type="SUPFAM" id="SSF48403">
    <property type="entry name" value="Ankyrin repeat"/>
    <property type="match status" value="1"/>
</dbReference>
<keyword evidence="26" id="KW-0040">ANK repeat</keyword>